<protein>
    <submittedName>
        <fullName evidence="1">Uncharacterized protein</fullName>
    </submittedName>
</protein>
<gene>
    <name evidence="1" type="ORF">MLD38_011411</name>
</gene>
<evidence type="ECO:0000313" key="1">
    <source>
        <dbReference type="EMBL" id="KAI4373270.1"/>
    </source>
</evidence>
<accession>A0ACB9R300</accession>
<name>A0ACB9R300_9MYRT</name>
<evidence type="ECO:0000313" key="2">
    <source>
        <dbReference type="Proteomes" id="UP001057402"/>
    </source>
</evidence>
<keyword evidence="2" id="KW-1185">Reference proteome</keyword>
<sequence length="667" mass="73739">MFMLVVLAAALLVPVTCLDPKYASCSPRNCGHLSISYPFWVVEKAVDNSACGYRGFDMRCIDDQPIYRTSGADYMIKDISYEENSFRVVDLQVINSSCPKPTQNYYFDRSPVDFGPNHADLVLFYGCKRSSPLDNVTTLVKIPCGQNASYPSFVGLIANGSSPDWPNMTRCETSVEVPVELGESQVNSTVKDVDYAGLLRAGFTLKWTALYDCERCHRSGGRCGYDHEKLISVCFCPDRPHPLDCHDGTPIYISLHDIGIGGLAIVFCLLSLGICFRKLRAASPTSFSCSSDGEDRGVCFEVPIFTSRELEQATGHFSPSNILGDGGFGTVYYGKLQDGREVAVKRLFEHSIHRLKHFMNEVEILARLRHKNLVTLYGCTSSHSHELLLVYEYVPNGTVASHLFGEPSQVGCPLPWSIRMSIAIQTATALTFLHSSDIIHRDVKTNNILLDKNFGVKVADFGISRLFPNDVTHVSTAPQGTPGYVDPEYHQCYQLTEKSDVYSFGVVLVELISSKPAVDLSRDKHEINLANFAINRIQRHALDEVIDPALACQSEPETHRMTTSMAELAFRCLQLEKEMRPTMEEVLVELKAIANSGHTTNGDKLSSVYDDNGDVLPPSPSEHDNIRLLKKTHPLLSPVSVAQKWASISNSSASLPGDTADKVTQTS</sequence>
<dbReference type="EMBL" id="CM042883">
    <property type="protein sequence ID" value="KAI4373270.1"/>
    <property type="molecule type" value="Genomic_DNA"/>
</dbReference>
<organism evidence="1 2">
    <name type="scientific">Melastoma candidum</name>
    <dbReference type="NCBI Taxonomy" id="119954"/>
    <lineage>
        <taxon>Eukaryota</taxon>
        <taxon>Viridiplantae</taxon>
        <taxon>Streptophyta</taxon>
        <taxon>Embryophyta</taxon>
        <taxon>Tracheophyta</taxon>
        <taxon>Spermatophyta</taxon>
        <taxon>Magnoliopsida</taxon>
        <taxon>eudicotyledons</taxon>
        <taxon>Gunneridae</taxon>
        <taxon>Pentapetalae</taxon>
        <taxon>rosids</taxon>
        <taxon>malvids</taxon>
        <taxon>Myrtales</taxon>
        <taxon>Melastomataceae</taxon>
        <taxon>Melastomatoideae</taxon>
        <taxon>Melastomateae</taxon>
        <taxon>Melastoma</taxon>
    </lineage>
</organism>
<proteinExistence type="predicted"/>
<dbReference type="Proteomes" id="UP001057402">
    <property type="component" value="Chromosome 4"/>
</dbReference>
<comment type="caution">
    <text evidence="1">The sequence shown here is derived from an EMBL/GenBank/DDBJ whole genome shotgun (WGS) entry which is preliminary data.</text>
</comment>
<reference evidence="2" key="1">
    <citation type="journal article" date="2023" name="Front. Plant Sci.">
        <title>Chromosomal-level genome assembly of Melastoma candidum provides insights into trichome evolution.</title>
        <authorList>
            <person name="Zhong Y."/>
            <person name="Wu W."/>
            <person name="Sun C."/>
            <person name="Zou P."/>
            <person name="Liu Y."/>
            <person name="Dai S."/>
            <person name="Zhou R."/>
        </authorList>
    </citation>
    <scope>NUCLEOTIDE SEQUENCE [LARGE SCALE GENOMIC DNA]</scope>
</reference>